<name>A0A090XF15_IXORI</name>
<reference evidence="1" key="1">
    <citation type="journal article" date="2015" name="PLoS Negl. Trop. Dis.">
        <title>Deep Sequencing Analysis of the Ixodes ricinus Haemocytome.</title>
        <authorList>
            <person name="Kotsyfakis M."/>
            <person name="Kopacek P."/>
            <person name="Franta Z."/>
            <person name="Pedra J.H."/>
            <person name="Ribeiro J.M."/>
        </authorList>
    </citation>
    <scope>NUCLEOTIDE SEQUENCE</scope>
</reference>
<organism evidence="1">
    <name type="scientific">Ixodes ricinus</name>
    <name type="common">Common tick</name>
    <name type="synonym">Acarus ricinus</name>
    <dbReference type="NCBI Taxonomy" id="34613"/>
    <lineage>
        <taxon>Eukaryota</taxon>
        <taxon>Metazoa</taxon>
        <taxon>Ecdysozoa</taxon>
        <taxon>Arthropoda</taxon>
        <taxon>Chelicerata</taxon>
        <taxon>Arachnida</taxon>
        <taxon>Acari</taxon>
        <taxon>Parasitiformes</taxon>
        <taxon>Ixodida</taxon>
        <taxon>Ixodoidea</taxon>
        <taxon>Ixodidae</taxon>
        <taxon>Ixodinae</taxon>
        <taxon>Ixodes</taxon>
    </lineage>
</organism>
<protein>
    <submittedName>
        <fullName evidence="1">Uncharacterized protein</fullName>
    </submittedName>
</protein>
<sequence>MEQIVQRNQYARQTSAHIQATSKIRQSLGRYRNEVSKLTAGLTAASDSFTVGEADRRKYMISTLVNKGREMEDLLTAKQGSTGQARRSELFRERLWGRGSQRGWLERGGDRGPRRGFDCRRDQKSSSRRYLREARSWSWRAVSPCCIWTFRRKLAIWLSIRNLLYTMKIIDDITDHTDRMRDCLVRETKKCSDSGQESPGTCWYWGCHSHF</sequence>
<accession>A0A090XF15</accession>
<evidence type="ECO:0000313" key="1">
    <source>
        <dbReference type="EMBL" id="JAC93828.1"/>
    </source>
</evidence>
<proteinExistence type="evidence at transcript level"/>
<dbReference type="EMBL" id="GBIH01000882">
    <property type="protein sequence ID" value="JAC93828.1"/>
    <property type="molecule type" value="mRNA"/>
</dbReference>
<dbReference type="AlphaFoldDB" id="A0A090XF15"/>